<dbReference type="WBParaSite" id="ACAC_0000565401-mRNA-1">
    <property type="protein sequence ID" value="ACAC_0000565401-mRNA-1"/>
    <property type="gene ID" value="ACAC_0000565401"/>
</dbReference>
<dbReference type="PANTHER" id="PTHR42650">
    <property type="entry name" value="TAIL-ANCHORED PROTEIN INSERTION RECEPTOR WRB"/>
    <property type="match status" value="1"/>
</dbReference>
<dbReference type="Proteomes" id="UP000035642">
    <property type="component" value="Unassembled WGS sequence"/>
</dbReference>
<keyword evidence="1" id="KW-1133">Transmembrane helix</keyword>
<sequence length="163" mass="18479">MAKCRAINLFETYCFTWISAYFKTERILKKASEKYEAAVAEEKREGPSELKLEVAVRIVMQAFGLLLLHSVSGIYAFCIPSVAFWPINVLLRFPSIWSSDQCGGEDFVLAPVSIFAAKNGLEYEKAPYYAGVPGCKALIFNLMFRDGQERLEFNRTTLLWPSL</sequence>
<organism evidence="2 3">
    <name type="scientific">Angiostrongylus cantonensis</name>
    <name type="common">Rat lungworm</name>
    <dbReference type="NCBI Taxonomy" id="6313"/>
    <lineage>
        <taxon>Eukaryota</taxon>
        <taxon>Metazoa</taxon>
        <taxon>Ecdysozoa</taxon>
        <taxon>Nematoda</taxon>
        <taxon>Chromadorea</taxon>
        <taxon>Rhabditida</taxon>
        <taxon>Rhabditina</taxon>
        <taxon>Rhabditomorpha</taxon>
        <taxon>Strongyloidea</taxon>
        <taxon>Metastrongylidae</taxon>
        <taxon>Angiostrongylus</taxon>
    </lineage>
</organism>
<dbReference type="PANTHER" id="PTHR42650:SF1">
    <property type="entry name" value="GUIDED ENTRY OF TAIL-ANCHORED PROTEINS FACTOR 1"/>
    <property type="match status" value="1"/>
</dbReference>
<dbReference type="STRING" id="6313.A0A0K0D6F9"/>
<reference evidence="2" key="1">
    <citation type="submission" date="2012-09" db="EMBL/GenBank/DDBJ databases">
        <authorList>
            <person name="Martin A.A."/>
        </authorList>
    </citation>
    <scope>NUCLEOTIDE SEQUENCE</scope>
</reference>
<evidence type="ECO:0000313" key="3">
    <source>
        <dbReference type="WBParaSite" id="ACAC_0000565401-mRNA-1"/>
    </source>
</evidence>
<evidence type="ECO:0000313" key="2">
    <source>
        <dbReference type="Proteomes" id="UP000035642"/>
    </source>
</evidence>
<proteinExistence type="predicted"/>
<dbReference type="AlphaFoldDB" id="A0A0K0D6F9"/>
<accession>A0A0K0D6F9</accession>
<dbReference type="GO" id="GO:0043495">
    <property type="term" value="F:protein-membrane adaptor activity"/>
    <property type="evidence" value="ECO:0007669"/>
    <property type="project" value="TreeGrafter"/>
</dbReference>
<reference evidence="3" key="2">
    <citation type="submission" date="2017-02" db="UniProtKB">
        <authorList>
            <consortium name="WormBaseParasite"/>
        </authorList>
    </citation>
    <scope>IDENTIFICATION</scope>
</reference>
<keyword evidence="2" id="KW-1185">Reference proteome</keyword>
<keyword evidence="1" id="KW-0812">Transmembrane</keyword>
<keyword evidence="1" id="KW-0472">Membrane</keyword>
<protein>
    <submittedName>
        <fullName evidence="3">Uncharacterized protein</fullName>
    </submittedName>
</protein>
<feature type="transmembrane region" description="Helical" evidence="1">
    <location>
        <begin position="58"/>
        <end position="85"/>
    </location>
</feature>
<dbReference type="GO" id="GO:0071816">
    <property type="term" value="P:tail-anchored membrane protein insertion into ER membrane"/>
    <property type="evidence" value="ECO:0007669"/>
    <property type="project" value="TreeGrafter"/>
</dbReference>
<name>A0A0K0D6F9_ANGCA</name>
<dbReference type="GO" id="GO:0043529">
    <property type="term" value="C:GET complex"/>
    <property type="evidence" value="ECO:0007669"/>
    <property type="project" value="TreeGrafter"/>
</dbReference>
<evidence type="ECO:0000256" key="1">
    <source>
        <dbReference type="SAM" id="Phobius"/>
    </source>
</evidence>